<gene>
    <name evidence="12" type="ORF">WAE96_12680</name>
</gene>
<accession>A0ABU8EU66</accession>
<evidence type="ECO:0000256" key="6">
    <source>
        <dbReference type="ARBA" id="ARBA00022692"/>
    </source>
</evidence>
<dbReference type="NCBIfam" id="TIGR01352">
    <property type="entry name" value="tonB_Cterm"/>
    <property type="match status" value="1"/>
</dbReference>
<comment type="similarity">
    <text evidence="2">Belongs to the TonB family.</text>
</comment>
<evidence type="ECO:0000256" key="1">
    <source>
        <dbReference type="ARBA" id="ARBA00004383"/>
    </source>
</evidence>
<feature type="domain" description="TonB C-terminal" evidence="11">
    <location>
        <begin position="32"/>
        <end position="128"/>
    </location>
</feature>
<comment type="caution">
    <text evidence="12">The sequence shown here is derived from an EMBL/GenBank/DDBJ whole genome shotgun (WGS) entry which is preliminary data.</text>
</comment>
<dbReference type="PANTHER" id="PTHR33446">
    <property type="entry name" value="PROTEIN TONB-RELATED"/>
    <property type="match status" value="1"/>
</dbReference>
<evidence type="ECO:0000256" key="8">
    <source>
        <dbReference type="ARBA" id="ARBA00022989"/>
    </source>
</evidence>
<dbReference type="RefSeq" id="WP_336435676.1">
    <property type="nucleotide sequence ID" value="NZ_JBAWKS010000001.1"/>
</dbReference>
<evidence type="ECO:0000259" key="11">
    <source>
        <dbReference type="PROSITE" id="PS52015"/>
    </source>
</evidence>
<evidence type="ECO:0000313" key="12">
    <source>
        <dbReference type="EMBL" id="MEI4550517.1"/>
    </source>
</evidence>
<feature type="signal peptide" evidence="10">
    <location>
        <begin position="1"/>
        <end position="16"/>
    </location>
</feature>
<evidence type="ECO:0000256" key="3">
    <source>
        <dbReference type="ARBA" id="ARBA00022448"/>
    </source>
</evidence>
<protein>
    <submittedName>
        <fullName evidence="12">Energy transducer TonB</fullName>
    </submittedName>
</protein>
<evidence type="ECO:0000313" key="13">
    <source>
        <dbReference type="Proteomes" id="UP001382455"/>
    </source>
</evidence>
<keyword evidence="7" id="KW-0653">Protein transport</keyword>
<dbReference type="Proteomes" id="UP001382455">
    <property type="component" value="Unassembled WGS sequence"/>
</dbReference>
<reference evidence="12 13" key="1">
    <citation type="submission" date="2023-12" db="EMBL/GenBank/DDBJ databases">
        <title>Friends and Foes: Symbiotic and Algicidal bacterial influence on Karenia brevis blooms.</title>
        <authorList>
            <person name="Fei C."/>
            <person name="Mohamed A.R."/>
            <person name="Booker A."/>
            <person name="Arshad M."/>
            <person name="Klass S."/>
            <person name="Ahn S."/>
            <person name="Gilbert P.M."/>
            <person name="Heil C.A."/>
            <person name="Martinez J.M."/>
            <person name="Amin S.A."/>
        </authorList>
    </citation>
    <scope>NUCLEOTIDE SEQUENCE [LARGE SCALE GENOMIC DNA]</scope>
    <source>
        <strain evidence="12 13">CE15</strain>
    </source>
</reference>
<evidence type="ECO:0000256" key="5">
    <source>
        <dbReference type="ARBA" id="ARBA00022519"/>
    </source>
</evidence>
<keyword evidence="6" id="KW-0812">Transmembrane</keyword>
<dbReference type="InterPro" id="IPR006260">
    <property type="entry name" value="TonB/TolA_C"/>
</dbReference>
<dbReference type="InterPro" id="IPR037682">
    <property type="entry name" value="TonB_C"/>
</dbReference>
<dbReference type="InterPro" id="IPR051045">
    <property type="entry name" value="TonB-dependent_transducer"/>
</dbReference>
<dbReference type="Pfam" id="PF03544">
    <property type="entry name" value="TonB_C"/>
    <property type="match status" value="1"/>
</dbReference>
<evidence type="ECO:0000256" key="9">
    <source>
        <dbReference type="ARBA" id="ARBA00023136"/>
    </source>
</evidence>
<feature type="chain" id="PRO_5046709437" evidence="10">
    <location>
        <begin position="17"/>
        <end position="349"/>
    </location>
</feature>
<evidence type="ECO:0000256" key="4">
    <source>
        <dbReference type="ARBA" id="ARBA00022475"/>
    </source>
</evidence>
<comment type="subcellular location">
    <subcellularLocation>
        <location evidence="1">Cell inner membrane</location>
        <topology evidence="1">Single-pass membrane protein</topology>
        <orientation evidence="1">Periplasmic side</orientation>
    </subcellularLocation>
</comment>
<keyword evidence="9" id="KW-0472">Membrane</keyword>
<keyword evidence="3" id="KW-0813">Transport</keyword>
<keyword evidence="5" id="KW-0997">Cell inner membrane</keyword>
<dbReference type="SUPFAM" id="SSF74653">
    <property type="entry name" value="TolA/TonB C-terminal domain"/>
    <property type="match status" value="1"/>
</dbReference>
<dbReference type="PROSITE" id="PS52015">
    <property type="entry name" value="TONB_CTD"/>
    <property type="match status" value="1"/>
</dbReference>
<sequence length="349" mass="39677">MILLPLITLSASALSAADTSDLVNKTEQLHLNTIVNAEAIERVPPKYPINAARNGKEGWVQLSFVVEPDGSTSNIIVEDSSNEAFEKYALRSIKKWKYSPATKDGKPIQQCRNQVQLDFKLSNIPKGASKWFFRQYRLANSYLEENKLEDAKEIAKKIEEKGRWNAYEDMYYAVLNSLIAEQSKDNEAELNAIKNVLGYRELQKEEQYSAFATRAFSLAVELQLYGDAKSIFENLQKHYSDNPNVAKLIPYYDQITAYLASDKPLVINAEIGKRDFWSYQLERSAFIIDNVVGNLTNLEVRCDNQHSQFLVESGNKWQIPESWGSCSVYVFGDTNAKFTLADVHGEQKI</sequence>
<evidence type="ECO:0000256" key="7">
    <source>
        <dbReference type="ARBA" id="ARBA00022927"/>
    </source>
</evidence>
<dbReference type="EMBL" id="JBAWKS010000001">
    <property type="protein sequence ID" value="MEI4550517.1"/>
    <property type="molecule type" value="Genomic_DNA"/>
</dbReference>
<organism evidence="12 13">
    <name type="scientific">Pseudoalteromonas spongiae</name>
    <dbReference type="NCBI Taxonomy" id="298657"/>
    <lineage>
        <taxon>Bacteria</taxon>
        <taxon>Pseudomonadati</taxon>
        <taxon>Pseudomonadota</taxon>
        <taxon>Gammaproteobacteria</taxon>
        <taxon>Alteromonadales</taxon>
        <taxon>Pseudoalteromonadaceae</taxon>
        <taxon>Pseudoalteromonas</taxon>
    </lineage>
</organism>
<name>A0ABU8EU66_9GAMM</name>
<dbReference type="Gene3D" id="3.30.1150.10">
    <property type="match status" value="1"/>
</dbReference>
<evidence type="ECO:0000256" key="2">
    <source>
        <dbReference type="ARBA" id="ARBA00006555"/>
    </source>
</evidence>
<keyword evidence="8" id="KW-1133">Transmembrane helix</keyword>
<evidence type="ECO:0000256" key="10">
    <source>
        <dbReference type="SAM" id="SignalP"/>
    </source>
</evidence>
<keyword evidence="10" id="KW-0732">Signal</keyword>
<dbReference type="PANTHER" id="PTHR33446:SF14">
    <property type="entry name" value="PROTEIN TONB"/>
    <property type="match status" value="1"/>
</dbReference>
<keyword evidence="4" id="KW-1003">Cell membrane</keyword>
<keyword evidence="13" id="KW-1185">Reference proteome</keyword>
<proteinExistence type="inferred from homology"/>